<organism evidence="1 2">
    <name type="scientific">Solanum verrucosum</name>
    <dbReference type="NCBI Taxonomy" id="315347"/>
    <lineage>
        <taxon>Eukaryota</taxon>
        <taxon>Viridiplantae</taxon>
        <taxon>Streptophyta</taxon>
        <taxon>Embryophyta</taxon>
        <taxon>Tracheophyta</taxon>
        <taxon>Spermatophyta</taxon>
        <taxon>Magnoliopsida</taxon>
        <taxon>eudicotyledons</taxon>
        <taxon>Gunneridae</taxon>
        <taxon>Pentapetalae</taxon>
        <taxon>asterids</taxon>
        <taxon>lamiids</taxon>
        <taxon>Solanales</taxon>
        <taxon>Solanaceae</taxon>
        <taxon>Solanoideae</taxon>
        <taxon>Solaneae</taxon>
        <taxon>Solanum</taxon>
    </lineage>
</organism>
<evidence type="ECO:0000313" key="2">
    <source>
        <dbReference type="Proteomes" id="UP001234989"/>
    </source>
</evidence>
<keyword evidence="2" id="KW-1185">Reference proteome</keyword>
<dbReference type="EMBL" id="CP133618">
    <property type="protein sequence ID" value="WMV38630.1"/>
    <property type="molecule type" value="Genomic_DNA"/>
</dbReference>
<feature type="non-terminal residue" evidence="1">
    <location>
        <position position="111"/>
    </location>
</feature>
<dbReference type="AlphaFoldDB" id="A0AAF0ZH75"/>
<accession>A0AAF0ZH75</accession>
<gene>
    <name evidence="1" type="ORF">MTR67_032015</name>
</gene>
<reference evidence="1" key="1">
    <citation type="submission" date="2023-08" db="EMBL/GenBank/DDBJ databases">
        <title>A de novo genome assembly of Solanum verrucosum Schlechtendal, a Mexican diploid species geographically isolated from the other diploid A-genome species in potato relatives.</title>
        <authorList>
            <person name="Hosaka K."/>
        </authorList>
    </citation>
    <scope>NUCLEOTIDE SEQUENCE</scope>
    <source>
        <tissue evidence="1">Young leaves</tissue>
    </source>
</reference>
<protein>
    <submittedName>
        <fullName evidence="1">Uncharacterized protein</fullName>
    </submittedName>
</protein>
<proteinExistence type="predicted"/>
<dbReference type="Proteomes" id="UP001234989">
    <property type="component" value="Chromosome 7"/>
</dbReference>
<evidence type="ECO:0000313" key="1">
    <source>
        <dbReference type="EMBL" id="WMV38630.1"/>
    </source>
</evidence>
<feature type="non-terminal residue" evidence="1">
    <location>
        <position position="1"/>
    </location>
</feature>
<name>A0AAF0ZH75_SOLVR</name>
<sequence length="111" mass="13344">QGTWSLTDKWTHTFQQLVSERWILYVINTKRIDPEGMTASPSLEEGKSTTCLPRFNGKYYWWWKTKIHDYIMAKDNELWDLVLDGPYIPTKNVKERDLTQEVPKCRRDYDK</sequence>